<comment type="caution">
    <text evidence="3">The sequence shown here is derived from an EMBL/GenBank/DDBJ whole genome shotgun (WGS) entry which is preliminary data.</text>
</comment>
<accession>A0A4Y2CDB7</accession>
<evidence type="ECO:0000256" key="1">
    <source>
        <dbReference type="ARBA" id="ARBA00008151"/>
    </source>
</evidence>
<comment type="similarity">
    <text evidence="1">Belongs to the BZW family.</text>
</comment>
<dbReference type="SUPFAM" id="SSF48371">
    <property type="entry name" value="ARM repeat"/>
    <property type="match status" value="1"/>
</dbReference>
<dbReference type="SMART" id="SM00515">
    <property type="entry name" value="eIF5C"/>
    <property type="match status" value="1"/>
</dbReference>
<dbReference type="FunFam" id="1.25.40.180:FF:000006">
    <property type="entry name" value="Basic leucine zipper and W2 domain-containing protein 1"/>
    <property type="match status" value="1"/>
</dbReference>
<dbReference type="InterPro" id="IPR003307">
    <property type="entry name" value="W2_domain"/>
</dbReference>
<dbReference type="InterPro" id="IPR057397">
    <property type="entry name" value="HEAT_5MP1_2"/>
</dbReference>
<dbReference type="GO" id="GO:0016020">
    <property type="term" value="C:membrane"/>
    <property type="evidence" value="ECO:0007669"/>
    <property type="project" value="TreeGrafter"/>
</dbReference>
<dbReference type="AlphaFoldDB" id="A0A4Y2CDB7"/>
<dbReference type="OrthoDB" id="1727522at2759"/>
<dbReference type="EMBL" id="BGPR01000168">
    <property type="protein sequence ID" value="GBM01325.1"/>
    <property type="molecule type" value="Genomic_DNA"/>
</dbReference>
<dbReference type="InterPro" id="IPR043510">
    <property type="entry name" value="W2_5MP1/2"/>
</dbReference>
<dbReference type="Gene3D" id="1.25.40.180">
    <property type="match status" value="1"/>
</dbReference>
<dbReference type="PANTHER" id="PTHR14208:SF2">
    <property type="entry name" value="PROTEIN KRASAVIETZ"/>
    <property type="match status" value="1"/>
</dbReference>
<proteinExistence type="inferred from homology"/>
<dbReference type="Pfam" id="PF02020">
    <property type="entry name" value="W2"/>
    <property type="match status" value="1"/>
</dbReference>
<keyword evidence="4" id="KW-1185">Reference proteome</keyword>
<dbReference type="Proteomes" id="UP000499080">
    <property type="component" value="Unassembled WGS sequence"/>
</dbReference>
<dbReference type="InterPro" id="IPR016024">
    <property type="entry name" value="ARM-type_fold"/>
</dbReference>
<dbReference type="PROSITE" id="PS51363">
    <property type="entry name" value="W2"/>
    <property type="match status" value="1"/>
</dbReference>
<dbReference type="InterPro" id="IPR051245">
    <property type="entry name" value="eIF5-mimic_regulator"/>
</dbReference>
<protein>
    <submittedName>
        <fullName evidence="3">Basic leucine zipper and W2 domain-containing protein 2</fullName>
    </submittedName>
</protein>
<feature type="domain" description="W2" evidence="2">
    <location>
        <begin position="380"/>
        <end position="547"/>
    </location>
</feature>
<dbReference type="Pfam" id="PF25504">
    <property type="entry name" value="HEAT_5MP1_2"/>
    <property type="match status" value="1"/>
</dbReference>
<sequence>MQWWKAKRDFKETEGVNVVENFDEIDPELAVDNWEDVNSDPSVLYEVYVNVDQNVVVCGESTDADIVQLALNNQAEDGLSADEDDKEIQEKPLPSVSEAMVHIREFRCFFQGQSNVEDSIFVSIDSCFCMSQKTEKPTLSGQRIKTRKRDEKEKYDPTGFRDAIIQGLNESGSDLELVSKFLDTAGSKLDYRRYGETLFDILLAGGILAPGGTLAVDADPLKTSRTDVCIFSADDNLDTLKNYAQVITKLIRRYKYLEKTLEDEFKKVLVFLKGFSPLQRSKLGKVTAILLAGGQIPPTVLSKVLQDHLVKDGIALDFIMDVLKTWLGEKDSATVWASLRKAGLDSRLMDFFPMSKRNIENLSTTFKSNGLNQLLDYLKAQENQSVKKELQQQVGQMLKDGAQVKEIIPVVKEQMKKYSLPEQEVAVLLWTSLMTMMEWNKKEELVPEQAVKHLRQYTSLLSAFTRNAKSELALLIRVQEYCYDNMNFMKVFEKIVVLFYKTEVLSEDVILKWYKEAHSPKGKSIFLDQTRKFVEWLQNAEEESEGED</sequence>
<evidence type="ECO:0000313" key="4">
    <source>
        <dbReference type="Proteomes" id="UP000499080"/>
    </source>
</evidence>
<dbReference type="GO" id="GO:0006417">
    <property type="term" value="P:regulation of translation"/>
    <property type="evidence" value="ECO:0007669"/>
    <property type="project" value="UniProtKB-ARBA"/>
</dbReference>
<dbReference type="GO" id="GO:0005737">
    <property type="term" value="C:cytoplasm"/>
    <property type="evidence" value="ECO:0007669"/>
    <property type="project" value="UniProtKB-ARBA"/>
</dbReference>
<name>A0A4Y2CDB7_ARAVE</name>
<evidence type="ECO:0000313" key="3">
    <source>
        <dbReference type="EMBL" id="GBM01325.1"/>
    </source>
</evidence>
<reference evidence="3 4" key="1">
    <citation type="journal article" date="2019" name="Sci. Rep.">
        <title>Orb-weaving spider Araneus ventricosus genome elucidates the spidroin gene catalogue.</title>
        <authorList>
            <person name="Kono N."/>
            <person name="Nakamura H."/>
            <person name="Ohtoshi R."/>
            <person name="Moran D.A.P."/>
            <person name="Shinohara A."/>
            <person name="Yoshida Y."/>
            <person name="Fujiwara M."/>
            <person name="Mori M."/>
            <person name="Tomita M."/>
            <person name="Arakawa K."/>
        </authorList>
    </citation>
    <scope>NUCLEOTIDE SEQUENCE [LARGE SCALE GENOMIC DNA]</scope>
</reference>
<dbReference type="PANTHER" id="PTHR14208">
    <property type="entry name" value="BASIC LEUCINE ZIPPER AND W2 DOMAIN-CONTAINING PROTEIN"/>
    <property type="match status" value="1"/>
</dbReference>
<dbReference type="CDD" id="cd11560">
    <property type="entry name" value="W2_eIF5C_like"/>
    <property type="match status" value="1"/>
</dbReference>
<organism evidence="3 4">
    <name type="scientific">Araneus ventricosus</name>
    <name type="common">Orbweaver spider</name>
    <name type="synonym">Epeira ventricosa</name>
    <dbReference type="NCBI Taxonomy" id="182803"/>
    <lineage>
        <taxon>Eukaryota</taxon>
        <taxon>Metazoa</taxon>
        <taxon>Ecdysozoa</taxon>
        <taxon>Arthropoda</taxon>
        <taxon>Chelicerata</taxon>
        <taxon>Arachnida</taxon>
        <taxon>Araneae</taxon>
        <taxon>Araneomorphae</taxon>
        <taxon>Entelegynae</taxon>
        <taxon>Araneoidea</taxon>
        <taxon>Araneidae</taxon>
        <taxon>Araneus</taxon>
    </lineage>
</organism>
<gene>
    <name evidence="3" type="primary">BZW2</name>
    <name evidence="3" type="ORF">AVEN_135755_1</name>
</gene>
<evidence type="ECO:0000259" key="2">
    <source>
        <dbReference type="PROSITE" id="PS51363"/>
    </source>
</evidence>